<evidence type="ECO:0000313" key="1">
    <source>
        <dbReference type="EMBL" id="SUW62495.1"/>
    </source>
</evidence>
<protein>
    <submittedName>
        <fullName evidence="1">Uncharacterized protein</fullName>
    </submittedName>
</protein>
<gene>
    <name evidence="1" type="ORF">NCTC12119_00931</name>
</gene>
<accession>A0A381C3Q0</accession>
<evidence type="ECO:0000313" key="2">
    <source>
        <dbReference type="Proteomes" id="UP000255528"/>
    </source>
</evidence>
<reference evidence="1 2" key="1">
    <citation type="submission" date="2018-06" db="EMBL/GenBank/DDBJ databases">
        <authorList>
            <consortium name="Pathogen Informatics"/>
            <person name="Doyle S."/>
        </authorList>
    </citation>
    <scope>NUCLEOTIDE SEQUENCE [LARGE SCALE GENOMIC DNA]</scope>
    <source>
        <strain evidence="1 2">NCTC12119</strain>
    </source>
</reference>
<proteinExistence type="predicted"/>
<name>A0A381C3Q0_9ENTR</name>
<dbReference type="AlphaFoldDB" id="A0A381C3Q0"/>
<dbReference type="Proteomes" id="UP000255528">
    <property type="component" value="Unassembled WGS sequence"/>
</dbReference>
<dbReference type="EMBL" id="UIGI01000001">
    <property type="protein sequence ID" value="SUW62495.1"/>
    <property type="molecule type" value="Genomic_DNA"/>
</dbReference>
<sequence length="46" mass="5322">MKRVPTSHRAKTQVYRAFCEQFMASVQRSGGWFTIFETNLINVGDL</sequence>
<organism evidence="1 2">
    <name type="scientific">Buttiauxella agrestis</name>
    <dbReference type="NCBI Taxonomy" id="82977"/>
    <lineage>
        <taxon>Bacteria</taxon>
        <taxon>Pseudomonadati</taxon>
        <taxon>Pseudomonadota</taxon>
        <taxon>Gammaproteobacteria</taxon>
        <taxon>Enterobacterales</taxon>
        <taxon>Enterobacteriaceae</taxon>
        <taxon>Buttiauxella</taxon>
    </lineage>
</organism>